<gene>
    <name evidence="1" type="ORF">LDAN0321_LOCUS2594</name>
</gene>
<name>A0A7S2NVE5_9STRA</name>
<accession>A0A7S2NVE5</accession>
<dbReference type="EMBL" id="HBGY01004281">
    <property type="protein sequence ID" value="CAD9560521.1"/>
    <property type="molecule type" value="Transcribed_RNA"/>
</dbReference>
<organism evidence="1">
    <name type="scientific">Leptocylindrus danicus</name>
    <dbReference type="NCBI Taxonomy" id="163516"/>
    <lineage>
        <taxon>Eukaryota</taxon>
        <taxon>Sar</taxon>
        <taxon>Stramenopiles</taxon>
        <taxon>Ochrophyta</taxon>
        <taxon>Bacillariophyta</taxon>
        <taxon>Coscinodiscophyceae</taxon>
        <taxon>Chaetocerotophycidae</taxon>
        <taxon>Leptocylindrales</taxon>
        <taxon>Leptocylindraceae</taxon>
        <taxon>Leptocylindrus</taxon>
    </lineage>
</organism>
<sequence length="141" mass="15731">MLKAAFWDSDFVSDARISAGTTRWNSAEQHENLEMTDCLSALSSSSSSRDVVKHEHVGLEQKHVITAARRKDFFIKVPNYCGNVSCESCCELHFFAVQSSYCSRLYRGELGVIPSVRHQLDGASATILGTYIIAHYVIPQE</sequence>
<proteinExistence type="predicted"/>
<dbReference type="AlphaFoldDB" id="A0A7S2NVE5"/>
<reference evidence="1" key="1">
    <citation type="submission" date="2021-01" db="EMBL/GenBank/DDBJ databases">
        <authorList>
            <person name="Corre E."/>
            <person name="Pelletier E."/>
            <person name="Niang G."/>
            <person name="Scheremetjew M."/>
            <person name="Finn R."/>
            <person name="Kale V."/>
            <person name="Holt S."/>
            <person name="Cochrane G."/>
            <person name="Meng A."/>
            <person name="Brown T."/>
            <person name="Cohen L."/>
        </authorList>
    </citation>
    <scope>NUCLEOTIDE SEQUENCE</scope>
    <source>
        <strain evidence="1">B650</strain>
    </source>
</reference>
<protein>
    <submittedName>
        <fullName evidence="1">Uncharacterized protein</fullName>
    </submittedName>
</protein>
<evidence type="ECO:0000313" key="1">
    <source>
        <dbReference type="EMBL" id="CAD9560521.1"/>
    </source>
</evidence>